<comment type="caution">
    <text evidence="2">The sequence shown here is derived from an EMBL/GenBank/DDBJ whole genome shotgun (WGS) entry which is preliminary data.</text>
</comment>
<protein>
    <recommendedName>
        <fullName evidence="1">Nudix hydrolase domain-containing protein</fullName>
    </recommendedName>
</protein>
<feature type="domain" description="Nudix hydrolase" evidence="1">
    <location>
        <begin position="144"/>
        <end position="292"/>
    </location>
</feature>
<dbReference type="PROSITE" id="PS51462">
    <property type="entry name" value="NUDIX"/>
    <property type="match status" value="1"/>
</dbReference>
<name>A0ABR4BW76_9HELO</name>
<keyword evidence="3" id="KW-1185">Reference proteome</keyword>
<reference evidence="2 3" key="1">
    <citation type="journal article" date="2024" name="Commun. Biol.">
        <title>Comparative genomic analysis of thermophilic fungi reveals convergent evolutionary adaptations and gene losses.</title>
        <authorList>
            <person name="Steindorff A.S."/>
            <person name="Aguilar-Pontes M.V."/>
            <person name="Robinson A.J."/>
            <person name="Andreopoulos B."/>
            <person name="LaButti K."/>
            <person name="Kuo A."/>
            <person name="Mondo S."/>
            <person name="Riley R."/>
            <person name="Otillar R."/>
            <person name="Haridas S."/>
            <person name="Lipzen A."/>
            <person name="Grimwood J."/>
            <person name="Schmutz J."/>
            <person name="Clum A."/>
            <person name="Reid I.D."/>
            <person name="Moisan M.C."/>
            <person name="Butler G."/>
            <person name="Nguyen T.T.M."/>
            <person name="Dewar K."/>
            <person name="Conant G."/>
            <person name="Drula E."/>
            <person name="Henrissat B."/>
            <person name="Hansel C."/>
            <person name="Singer S."/>
            <person name="Hutchinson M.I."/>
            <person name="de Vries R.P."/>
            <person name="Natvig D.O."/>
            <person name="Powell A.J."/>
            <person name="Tsang A."/>
            <person name="Grigoriev I.V."/>
        </authorList>
    </citation>
    <scope>NUCLEOTIDE SEQUENCE [LARGE SCALE GENOMIC DNA]</scope>
    <source>
        <strain evidence="2 3">CBS 494.80</strain>
    </source>
</reference>
<dbReference type="Pfam" id="PF00293">
    <property type="entry name" value="NUDIX"/>
    <property type="match status" value="1"/>
</dbReference>
<dbReference type="CDD" id="cd03676">
    <property type="entry name" value="NUDIX_Tnr3_like"/>
    <property type="match status" value="1"/>
</dbReference>
<dbReference type="InterPro" id="IPR015797">
    <property type="entry name" value="NUDIX_hydrolase-like_dom_sf"/>
</dbReference>
<dbReference type="SUPFAM" id="SSF55811">
    <property type="entry name" value="Nudix"/>
    <property type="match status" value="1"/>
</dbReference>
<organism evidence="2 3">
    <name type="scientific">Oculimacula yallundae</name>
    <dbReference type="NCBI Taxonomy" id="86028"/>
    <lineage>
        <taxon>Eukaryota</taxon>
        <taxon>Fungi</taxon>
        <taxon>Dikarya</taxon>
        <taxon>Ascomycota</taxon>
        <taxon>Pezizomycotina</taxon>
        <taxon>Leotiomycetes</taxon>
        <taxon>Helotiales</taxon>
        <taxon>Ploettnerulaceae</taxon>
        <taxon>Oculimacula</taxon>
    </lineage>
</organism>
<dbReference type="PANTHER" id="PTHR13622">
    <property type="entry name" value="THIAMIN PYROPHOSPHOKINASE"/>
    <property type="match status" value="1"/>
</dbReference>
<dbReference type="Proteomes" id="UP001595075">
    <property type="component" value="Unassembled WGS sequence"/>
</dbReference>
<dbReference type="InterPro" id="IPR000086">
    <property type="entry name" value="NUDIX_hydrolase_dom"/>
</dbReference>
<dbReference type="PANTHER" id="PTHR13622:SF11">
    <property type="entry name" value="THIAMIN PYROPHOSPHOKINASE"/>
    <property type="match status" value="1"/>
</dbReference>
<proteinExistence type="predicted"/>
<sequence length="329" mass="36654">MTGCISSTVRQGMTNLEIIEDCDNFPYPELGAVGAYAEQLKSLWKFFLPNDPRPHGLMLDSVVRAMPWTDDFQLNSTTKEIHMVQKADPSWEKQCDHSIDTLLDTARASGIFPKLGKKRDEKYPIVGARFPIGIERSATSLFGIIGQGVHMTIYTRDESGLKFWIPQRNINKSTYPGMLDNAVAGGVAAGENAFECLVREASEEAAIAENYVRDHAKAGGTVTWFNISDARAGGEPGLMNPGVLYVYDLEIAADMILESVDHDIEAFHLMSVQEVKEALEKGRFKPSSANVTIDFFVRHGIITAENDEDYVDIVSRLHRRLPFPTKPHF</sequence>
<dbReference type="EMBL" id="JAZHXI010000018">
    <property type="protein sequence ID" value="KAL2061863.1"/>
    <property type="molecule type" value="Genomic_DNA"/>
</dbReference>
<evidence type="ECO:0000259" key="1">
    <source>
        <dbReference type="PROSITE" id="PS51462"/>
    </source>
</evidence>
<gene>
    <name evidence="2" type="ORF">VTL71DRAFT_7241</name>
</gene>
<evidence type="ECO:0000313" key="2">
    <source>
        <dbReference type="EMBL" id="KAL2061863.1"/>
    </source>
</evidence>
<evidence type="ECO:0000313" key="3">
    <source>
        <dbReference type="Proteomes" id="UP001595075"/>
    </source>
</evidence>
<accession>A0ABR4BW76</accession>
<dbReference type="Gene3D" id="3.90.79.10">
    <property type="entry name" value="Nucleoside Triphosphate Pyrophosphohydrolase"/>
    <property type="match status" value="1"/>
</dbReference>